<dbReference type="InterPro" id="IPR001100">
    <property type="entry name" value="Pyr_nuc-diS_OxRdtase"/>
</dbReference>
<feature type="binding site" evidence="4">
    <location>
        <position position="195"/>
    </location>
    <ligand>
        <name>NAD(+)</name>
        <dbReference type="ChEBI" id="CHEBI:57540"/>
    </ligand>
</feature>
<dbReference type="PANTHER" id="PTHR43014">
    <property type="entry name" value="MERCURIC REDUCTASE"/>
    <property type="match status" value="1"/>
</dbReference>
<dbReference type="PRINTS" id="PR00411">
    <property type="entry name" value="PNDRDTASEI"/>
</dbReference>
<dbReference type="SUPFAM" id="SSF55424">
    <property type="entry name" value="FAD/NAD-linked reductases, dimerisation (C-terminal) domain"/>
    <property type="match status" value="1"/>
</dbReference>
<keyword evidence="4" id="KW-0520">NAD</keyword>
<dbReference type="EMBL" id="LR215729">
    <property type="protein sequence ID" value="VEV97816.1"/>
    <property type="molecule type" value="Genomic_DNA"/>
</dbReference>
<feature type="disulfide bond" description="Redox-active" evidence="5">
    <location>
        <begin position="42"/>
        <end position="47"/>
    </location>
</feature>
<keyword evidence="4" id="KW-0547">Nucleotide-binding</keyword>
<dbReference type="PRINTS" id="PR00368">
    <property type="entry name" value="FADPNR"/>
</dbReference>
<dbReference type="GO" id="GO:0000166">
    <property type="term" value="F:nucleotide binding"/>
    <property type="evidence" value="ECO:0007669"/>
    <property type="project" value="UniProtKB-KW"/>
</dbReference>
<feature type="domain" description="FAD/NAD(P)-binding" evidence="7">
    <location>
        <begin position="6"/>
        <end position="316"/>
    </location>
</feature>
<keyword evidence="8" id="KW-0670">Pyruvate</keyword>
<protein>
    <submittedName>
        <fullName evidence="8">Pyruvate dehydrogenase</fullName>
    </submittedName>
</protein>
<sequence length="448" mass="47714">MTMKFDAIIIGGGNAGFGASSILAAAGQKLAFIEQAEFGGTCPNRGCTPKKVLVAAAKSLDEINKASGHGISVSAPTIDWTQLIGRKDQMIDFIPGAMLGVAEKRGTVFTGSAKFVGPNEVEVNGQVLQARNIIIATGSKTRPLPISGAELMMTSDDVLANTELPKEMIFVGGGVIALEFSHVYARAGVKVTILEAMPQLLPRQDTDAVAALQKATEALGVSIMTDVKVMKITRDGELLSVHIEHQGKSLILTADAVVNGAGRVANIDDLDLNAGNVEHKGYSIQVDEFFRSTSNPAVWVAGDAVASTAQLSPIATIEGQVVARNILETPQHQTDYRVLPTAVYTIPALSSVGLTEQQAIDAKLNVEVINSDMSGWFSSKNVLAEHAWAKMIVDKDTDMIVGAHMLGHQGEELINLIAMAMRFNITRSELKGQLFAYPTFSSDLKNLM</sequence>
<dbReference type="PANTHER" id="PTHR43014:SF5">
    <property type="entry name" value="GLUTATHIONE REDUCTASE (NADPH)"/>
    <property type="match status" value="1"/>
</dbReference>
<organism evidence="8">
    <name type="scientific">Pseudomonas marincola</name>
    <dbReference type="NCBI Taxonomy" id="437900"/>
    <lineage>
        <taxon>Bacteria</taxon>
        <taxon>Pseudomonadati</taxon>
        <taxon>Pseudomonadota</taxon>
        <taxon>Gammaproteobacteria</taxon>
        <taxon>Pseudomonadales</taxon>
        <taxon>Pseudomonadaceae</taxon>
        <taxon>Pseudomonas</taxon>
    </lineage>
</organism>
<evidence type="ECO:0000259" key="6">
    <source>
        <dbReference type="Pfam" id="PF02852"/>
    </source>
</evidence>
<keyword evidence="3 4" id="KW-0274">FAD</keyword>
<dbReference type="InterPro" id="IPR036188">
    <property type="entry name" value="FAD/NAD-bd_sf"/>
</dbReference>
<feature type="binding site" evidence="4">
    <location>
        <begin position="172"/>
        <end position="179"/>
    </location>
    <ligand>
        <name>NAD(+)</name>
        <dbReference type="ChEBI" id="CHEBI:57540"/>
    </ligand>
</feature>
<dbReference type="InterPro" id="IPR004099">
    <property type="entry name" value="Pyr_nucl-diS_OxRdtase_dimer"/>
</dbReference>
<comment type="cofactor">
    <cofactor evidence="4">
        <name>FAD</name>
        <dbReference type="ChEBI" id="CHEBI:57692"/>
    </cofactor>
    <text evidence="4">Binds 1 FAD per subunit.</text>
</comment>
<evidence type="ECO:0000256" key="3">
    <source>
        <dbReference type="ARBA" id="ARBA00022827"/>
    </source>
</evidence>
<evidence type="ECO:0000313" key="8">
    <source>
        <dbReference type="EMBL" id="VEV97816.1"/>
    </source>
</evidence>
<dbReference type="AlphaFoldDB" id="A0A653E743"/>
<dbReference type="Pfam" id="PF02852">
    <property type="entry name" value="Pyr_redox_dim"/>
    <property type="match status" value="1"/>
</dbReference>
<evidence type="ECO:0000256" key="2">
    <source>
        <dbReference type="ARBA" id="ARBA00022630"/>
    </source>
</evidence>
<feature type="binding site" evidence="4">
    <location>
        <begin position="137"/>
        <end position="139"/>
    </location>
    <ligand>
        <name>FAD</name>
        <dbReference type="ChEBI" id="CHEBI:57692"/>
    </ligand>
</feature>
<accession>A0A653E743</accession>
<gene>
    <name evidence="8" type="ORF">PMYSY11_2771</name>
</gene>
<feature type="binding site" evidence="4">
    <location>
        <position position="303"/>
    </location>
    <ligand>
        <name>FAD</name>
        <dbReference type="ChEBI" id="CHEBI:57692"/>
    </ligand>
</feature>
<evidence type="ECO:0000256" key="4">
    <source>
        <dbReference type="PIRSR" id="PIRSR000350-3"/>
    </source>
</evidence>
<dbReference type="GO" id="GO:0016491">
    <property type="term" value="F:oxidoreductase activity"/>
    <property type="evidence" value="ECO:0007669"/>
    <property type="project" value="InterPro"/>
</dbReference>
<name>A0A653E743_9PSED</name>
<dbReference type="SUPFAM" id="SSF51905">
    <property type="entry name" value="FAD/NAD(P)-binding domain"/>
    <property type="match status" value="1"/>
</dbReference>
<evidence type="ECO:0000256" key="5">
    <source>
        <dbReference type="PIRSR" id="PIRSR000350-4"/>
    </source>
</evidence>
<evidence type="ECO:0000256" key="1">
    <source>
        <dbReference type="ARBA" id="ARBA00007532"/>
    </source>
</evidence>
<feature type="binding site" evidence="4">
    <location>
        <position position="51"/>
    </location>
    <ligand>
        <name>FAD</name>
        <dbReference type="ChEBI" id="CHEBI:57692"/>
    </ligand>
</feature>
<feature type="binding site" evidence="4">
    <location>
        <position position="262"/>
    </location>
    <ligand>
        <name>NAD(+)</name>
        <dbReference type="ChEBI" id="CHEBI:57540"/>
    </ligand>
</feature>
<feature type="domain" description="Pyridine nucleotide-disulphide oxidoreductase dimerisation" evidence="6">
    <location>
        <begin position="340"/>
        <end position="446"/>
    </location>
</feature>
<dbReference type="InterPro" id="IPR023753">
    <property type="entry name" value="FAD/NAD-binding_dom"/>
</dbReference>
<keyword evidence="2" id="KW-0285">Flavoprotein</keyword>
<proteinExistence type="inferred from homology"/>
<dbReference type="Gene3D" id="3.50.50.60">
    <property type="entry name" value="FAD/NAD(P)-binding domain"/>
    <property type="match status" value="2"/>
</dbReference>
<comment type="similarity">
    <text evidence="1">Belongs to the class-I pyridine nucleotide-disulfide oxidoreductase family.</text>
</comment>
<evidence type="ECO:0000259" key="7">
    <source>
        <dbReference type="Pfam" id="PF07992"/>
    </source>
</evidence>
<dbReference type="Pfam" id="PF07992">
    <property type="entry name" value="Pyr_redox_2"/>
    <property type="match status" value="1"/>
</dbReference>
<dbReference type="InterPro" id="IPR016156">
    <property type="entry name" value="FAD/NAD-linked_Rdtase_dimer_sf"/>
</dbReference>
<dbReference type="PIRSF" id="PIRSF000350">
    <property type="entry name" value="Mercury_reductase_MerA"/>
    <property type="match status" value="1"/>
</dbReference>
<reference evidence="8" key="1">
    <citation type="submission" date="2019-02" db="EMBL/GenBank/DDBJ databases">
        <authorList>
            <consortium name="Genoscope - CEA"/>
            <person name="William W."/>
        </authorList>
    </citation>
    <scope>NUCLEOTIDE SEQUENCE [LARGE SCALE GENOMIC DNA]</scope>
    <source>
        <strain evidence="8">YSy11</strain>
    </source>
</reference>
<dbReference type="Gene3D" id="3.30.390.30">
    <property type="match status" value="1"/>
</dbReference>